<dbReference type="HOGENOM" id="CLU_032829_0_0_1"/>
<dbReference type="AlphaFoldDB" id="A0A0D2CJT8"/>
<evidence type="ECO:0000313" key="4">
    <source>
        <dbReference type="Proteomes" id="UP000054342"/>
    </source>
</evidence>
<keyword evidence="4" id="KW-1185">Reference proteome</keyword>
<feature type="region of interest" description="Disordered" evidence="1">
    <location>
        <begin position="315"/>
        <end position="337"/>
    </location>
</feature>
<sequence length="689" mass="75493">MPPRHFQSLQRRGENYGRTISIIFGVIAALVILVSIIWGIILPKFRKNKTNRYSGGLTPRVYSRNSPHFPSHPALLRGTRQKPTNTLRHYDPRIETPFQDGPTPLSTFNHGSAALSQNHIALTVGSTNSSDGLFTPTRHYLPLQRGLQSRHDPDLQFKRTNVVHATHNYVPRMGLNGLEEYILPVPEPLVLRPRPAGRPPPLTRQLERFPMPIPRLSRKGGLMHPGKVFSELDHCDSLSAARDTLNTPCPKSGSSSRLNGKELSFLEVTHSHPPSQDHQDAATVAGDLKPRLTETTSIRHDTNGRALAMEKGLVTASTNPEDSQSLKRAGTVTRPKTPVSEIRQWFDRTASDSKIGNSSFKRGWTPSSNPFTTPGPSSTPRTSPVLSTKTPSPILLPPLEMTDMDTVIDAPSAGPRSRRRTPSSAALPSPTKIAPLKPVESAKTASRLSKKLCSTNVFARRTKAARPLNLVSWSRVQYRQRHSLSSMSTVFKPMLGGTQSKQSYCASSVYSRDTRGMSSLGSPGLDGVFNDAGYPIGTAYSTEVPSDRQKGTSRRKAKAGSIDILRSKIDEWDLHTGDLDALTFTSPPPLLKRTYSDCGPRRSNAFDTRRPFVSSEDLQEKPCGLSPDAKPKIRVEHWDGDVWGDGLASIRDSILESAAQPGFSHQPALGQLQDVPPPPGSAPGGVDWI</sequence>
<proteinExistence type="predicted"/>
<keyword evidence="2" id="KW-0812">Transmembrane</keyword>
<feature type="region of interest" description="Disordered" evidence="1">
    <location>
        <begin position="540"/>
        <end position="559"/>
    </location>
</feature>
<accession>A0A0D2CJT8</accession>
<organism evidence="3 4">
    <name type="scientific">Exophiala xenobiotica</name>
    <dbReference type="NCBI Taxonomy" id="348802"/>
    <lineage>
        <taxon>Eukaryota</taxon>
        <taxon>Fungi</taxon>
        <taxon>Dikarya</taxon>
        <taxon>Ascomycota</taxon>
        <taxon>Pezizomycotina</taxon>
        <taxon>Eurotiomycetes</taxon>
        <taxon>Chaetothyriomycetidae</taxon>
        <taxon>Chaetothyriales</taxon>
        <taxon>Herpotrichiellaceae</taxon>
        <taxon>Exophiala</taxon>
    </lineage>
</organism>
<dbReference type="RefSeq" id="XP_013310661.1">
    <property type="nucleotide sequence ID" value="XM_013455207.1"/>
</dbReference>
<protein>
    <submittedName>
        <fullName evidence="3">Uncharacterized protein</fullName>
    </submittedName>
</protein>
<evidence type="ECO:0000256" key="1">
    <source>
        <dbReference type="SAM" id="MobiDB-lite"/>
    </source>
</evidence>
<feature type="region of interest" description="Disordered" evidence="1">
    <location>
        <begin position="612"/>
        <end position="631"/>
    </location>
</feature>
<feature type="transmembrane region" description="Helical" evidence="2">
    <location>
        <begin position="20"/>
        <end position="42"/>
    </location>
</feature>
<name>A0A0D2CJT8_9EURO</name>
<dbReference type="OrthoDB" id="4114559at2759"/>
<feature type="region of interest" description="Disordered" evidence="1">
    <location>
        <begin position="658"/>
        <end position="689"/>
    </location>
</feature>
<keyword evidence="2" id="KW-1133">Transmembrane helix</keyword>
<dbReference type="GeneID" id="25333606"/>
<reference evidence="3 4" key="1">
    <citation type="submission" date="2015-01" db="EMBL/GenBank/DDBJ databases">
        <title>The Genome Sequence of Exophiala xenobiotica CBS118157.</title>
        <authorList>
            <consortium name="The Broad Institute Genomics Platform"/>
            <person name="Cuomo C."/>
            <person name="de Hoog S."/>
            <person name="Gorbushina A."/>
            <person name="Stielow B."/>
            <person name="Teixiera M."/>
            <person name="Abouelleil A."/>
            <person name="Chapman S.B."/>
            <person name="Priest M."/>
            <person name="Young S.K."/>
            <person name="Wortman J."/>
            <person name="Nusbaum C."/>
            <person name="Birren B."/>
        </authorList>
    </citation>
    <scope>NUCLEOTIDE SEQUENCE [LARGE SCALE GENOMIC DNA]</scope>
    <source>
        <strain evidence="3 4">CBS 118157</strain>
    </source>
</reference>
<keyword evidence="2" id="KW-0472">Membrane</keyword>
<dbReference type="EMBL" id="KN847323">
    <property type="protein sequence ID" value="KIW50077.1"/>
    <property type="molecule type" value="Genomic_DNA"/>
</dbReference>
<feature type="region of interest" description="Disordered" evidence="1">
    <location>
        <begin position="350"/>
        <end position="445"/>
    </location>
</feature>
<evidence type="ECO:0000256" key="2">
    <source>
        <dbReference type="SAM" id="Phobius"/>
    </source>
</evidence>
<gene>
    <name evidence="3" type="ORF">PV05_11698</name>
</gene>
<evidence type="ECO:0000313" key="3">
    <source>
        <dbReference type="EMBL" id="KIW50077.1"/>
    </source>
</evidence>
<dbReference type="Proteomes" id="UP000054342">
    <property type="component" value="Unassembled WGS sequence"/>
</dbReference>
<feature type="compositionally biased region" description="Low complexity" evidence="1">
    <location>
        <begin position="365"/>
        <end position="384"/>
    </location>
</feature>